<comment type="function">
    <text evidence="2 11">Endonuclease that specifically degrades the RNA of RNA-DNA hybrids.</text>
</comment>
<reference evidence="13 14" key="1">
    <citation type="submission" date="2020-01" db="EMBL/GenBank/DDBJ databases">
        <title>Complete genome sequence of Mycoplasma felis strain Myco-2.</title>
        <authorList>
            <person name="Kinoshita Y."/>
            <person name="Niwa H."/>
            <person name="Uchida-Fujii E."/>
            <person name="Nukada T."/>
        </authorList>
    </citation>
    <scope>NUCLEOTIDE SEQUENCE [LARGE SCALE GENOMIC DNA]</scope>
    <source>
        <strain evidence="13 14">Myco-2</strain>
    </source>
</reference>
<dbReference type="EMBL" id="AP022325">
    <property type="protein sequence ID" value="BBU47967.1"/>
    <property type="molecule type" value="Genomic_DNA"/>
</dbReference>
<dbReference type="Gene3D" id="3.30.420.10">
    <property type="entry name" value="Ribonuclease H-like superfamily/Ribonuclease H"/>
    <property type="match status" value="1"/>
</dbReference>
<evidence type="ECO:0000256" key="5">
    <source>
        <dbReference type="ARBA" id="ARBA00022490"/>
    </source>
</evidence>
<dbReference type="RefSeq" id="WP_161553359.1">
    <property type="nucleotide sequence ID" value="NZ_AP022325.1"/>
</dbReference>
<organism evidence="13 14">
    <name type="scientific">Mycoplasmopsis felis</name>
    <dbReference type="NCBI Taxonomy" id="33923"/>
    <lineage>
        <taxon>Bacteria</taxon>
        <taxon>Bacillati</taxon>
        <taxon>Mycoplasmatota</taxon>
        <taxon>Mycoplasmoidales</taxon>
        <taxon>Metamycoplasmataceae</taxon>
        <taxon>Mycoplasmopsis</taxon>
    </lineage>
</organism>
<dbReference type="InterPro" id="IPR012337">
    <property type="entry name" value="RNaseH-like_sf"/>
</dbReference>
<evidence type="ECO:0000256" key="10">
    <source>
        <dbReference type="PROSITE-ProRule" id="PRU01319"/>
    </source>
</evidence>
<dbReference type="GO" id="GO:0006298">
    <property type="term" value="P:mismatch repair"/>
    <property type="evidence" value="ECO:0007669"/>
    <property type="project" value="TreeGrafter"/>
</dbReference>
<keyword evidence="7 10" id="KW-0479">Metal-binding</keyword>
<comment type="catalytic activity">
    <reaction evidence="1 10 11">
        <text>Endonucleolytic cleavage to 5'-phosphomonoester.</text>
        <dbReference type="EC" id="3.1.26.4"/>
    </reaction>
</comment>
<feature type="domain" description="RNase H type-2" evidence="12">
    <location>
        <begin position="15"/>
        <end position="231"/>
    </location>
</feature>
<dbReference type="PROSITE" id="PS51975">
    <property type="entry name" value="RNASE_H_2"/>
    <property type="match status" value="1"/>
</dbReference>
<name>A0A809S1G5_9BACT</name>
<dbReference type="GO" id="GO:0046872">
    <property type="term" value="F:metal ion binding"/>
    <property type="evidence" value="ECO:0007669"/>
    <property type="project" value="UniProtKB-KW"/>
</dbReference>
<evidence type="ECO:0000256" key="1">
    <source>
        <dbReference type="ARBA" id="ARBA00000077"/>
    </source>
</evidence>
<dbReference type="GO" id="GO:0032299">
    <property type="term" value="C:ribonuclease H2 complex"/>
    <property type="evidence" value="ECO:0007669"/>
    <property type="project" value="TreeGrafter"/>
</dbReference>
<evidence type="ECO:0000256" key="3">
    <source>
        <dbReference type="ARBA" id="ARBA00004496"/>
    </source>
</evidence>
<evidence type="ECO:0000256" key="11">
    <source>
        <dbReference type="RuleBase" id="RU003515"/>
    </source>
</evidence>
<dbReference type="GO" id="GO:0005737">
    <property type="term" value="C:cytoplasm"/>
    <property type="evidence" value="ECO:0007669"/>
    <property type="project" value="UniProtKB-SubCell"/>
</dbReference>
<evidence type="ECO:0000256" key="4">
    <source>
        <dbReference type="ARBA" id="ARBA00008378"/>
    </source>
</evidence>
<feature type="binding site" evidence="10">
    <location>
        <position position="21"/>
    </location>
    <ligand>
        <name>a divalent metal cation</name>
        <dbReference type="ChEBI" id="CHEBI:60240"/>
    </ligand>
</feature>
<evidence type="ECO:0000259" key="12">
    <source>
        <dbReference type="PROSITE" id="PS51975"/>
    </source>
</evidence>
<gene>
    <name evidence="13" type="ORF">JPM2_6600</name>
</gene>
<dbReference type="GO" id="GO:0004523">
    <property type="term" value="F:RNA-DNA hybrid ribonuclease activity"/>
    <property type="evidence" value="ECO:0007669"/>
    <property type="project" value="UniProtKB-UniRule"/>
</dbReference>
<dbReference type="AlphaFoldDB" id="A0A809S1G5"/>
<keyword evidence="8 10" id="KW-0255">Endonuclease</keyword>
<keyword evidence="6 10" id="KW-0540">Nuclease</keyword>
<evidence type="ECO:0000256" key="6">
    <source>
        <dbReference type="ARBA" id="ARBA00022722"/>
    </source>
</evidence>
<dbReference type="PANTHER" id="PTHR10954:SF23">
    <property type="entry name" value="RIBONUCLEASE"/>
    <property type="match status" value="1"/>
</dbReference>
<accession>A0A809S1G5</accession>
<dbReference type="PANTHER" id="PTHR10954">
    <property type="entry name" value="RIBONUCLEASE H2 SUBUNIT A"/>
    <property type="match status" value="1"/>
</dbReference>
<evidence type="ECO:0000256" key="9">
    <source>
        <dbReference type="ARBA" id="ARBA00022801"/>
    </source>
</evidence>
<dbReference type="CDD" id="cd06590">
    <property type="entry name" value="RNase_HII_bacteria_HIII_like"/>
    <property type="match status" value="1"/>
</dbReference>
<evidence type="ECO:0000313" key="14">
    <source>
        <dbReference type="Proteomes" id="UP000464317"/>
    </source>
</evidence>
<evidence type="ECO:0000256" key="8">
    <source>
        <dbReference type="ARBA" id="ARBA00022759"/>
    </source>
</evidence>
<protein>
    <recommendedName>
        <fullName evidence="11">Ribonuclease</fullName>
        <ecNumber evidence="11">3.1.26.4</ecNumber>
    </recommendedName>
</protein>
<dbReference type="InterPro" id="IPR024567">
    <property type="entry name" value="RNase_HII/HIII_dom"/>
</dbReference>
<feature type="binding site" evidence="10">
    <location>
        <position position="128"/>
    </location>
    <ligand>
        <name>a divalent metal cation</name>
        <dbReference type="ChEBI" id="CHEBI:60240"/>
    </ligand>
</feature>
<dbReference type="EC" id="3.1.26.4" evidence="11"/>
<sequence length="231" mass="27207">MNFYDNLLNVDYQNKNVLGIDETGVGDYFSPIISVCAFLPKEKEQWALELGVKDSKKLSKHQIIHIGKKLINTIPYTSYKLSQSGYNSLISKKFNSNEIKYLTHLNAIIKYKEKYHIENNNNKIILIDQYSTFNAIIKYKEKFEKMNFFQILSNSKVEVYFQHKAESIHLSVACASIIARYIFILEMEKQNKEWEFNFLWGANSKAKEQKEEFIKKFGEDSLFKICKMNFK</sequence>
<dbReference type="InterPro" id="IPR036397">
    <property type="entry name" value="RNaseH_sf"/>
</dbReference>
<evidence type="ECO:0000313" key="13">
    <source>
        <dbReference type="EMBL" id="BBU47967.1"/>
    </source>
</evidence>
<dbReference type="GO" id="GO:0043137">
    <property type="term" value="P:DNA replication, removal of RNA primer"/>
    <property type="evidence" value="ECO:0007669"/>
    <property type="project" value="TreeGrafter"/>
</dbReference>
<dbReference type="GO" id="GO:0003723">
    <property type="term" value="F:RNA binding"/>
    <property type="evidence" value="ECO:0007669"/>
    <property type="project" value="UniProtKB-UniRule"/>
</dbReference>
<dbReference type="Proteomes" id="UP000464317">
    <property type="component" value="Chromosome"/>
</dbReference>
<evidence type="ECO:0000256" key="2">
    <source>
        <dbReference type="ARBA" id="ARBA00004065"/>
    </source>
</evidence>
<comment type="subcellular location">
    <subcellularLocation>
        <location evidence="3">Cytoplasm</location>
    </subcellularLocation>
</comment>
<dbReference type="SUPFAM" id="SSF53098">
    <property type="entry name" value="Ribonuclease H-like"/>
    <property type="match status" value="1"/>
</dbReference>
<dbReference type="Pfam" id="PF01351">
    <property type="entry name" value="RNase_HII"/>
    <property type="match status" value="1"/>
</dbReference>
<keyword evidence="14" id="KW-1185">Reference proteome</keyword>
<keyword evidence="5" id="KW-0963">Cytoplasm</keyword>
<dbReference type="InterPro" id="IPR001352">
    <property type="entry name" value="RNase_HII/HIII"/>
</dbReference>
<comment type="cofactor">
    <cofactor evidence="10">
        <name>Mn(2+)</name>
        <dbReference type="ChEBI" id="CHEBI:29035"/>
    </cofactor>
    <cofactor evidence="10">
        <name>Mg(2+)</name>
        <dbReference type="ChEBI" id="CHEBI:18420"/>
    </cofactor>
    <text evidence="10">Manganese or magnesium. Binds 1 divalent metal ion per monomer in the absence of substrate. May bind a second metal ion after substrate binding.</text>
</comment>
<proteinExistence type="inferred from homology"/>
<keyword evidence="9 10" id="KW-0378">Hydrolase</keyword>
<feature type="binding site" evidence="10">
    <location>
        <position position="22"/>
    </location>
    <ligand>
        <name>a divalent metal cation</name>
        <dbReference type="ChEBI" id="CHEBI:60240"/>
    </ligand>
</feature>
<evidence type="ECO:0000256" key="7">
    <source>
        <dbReference type="ARBA" id="ARBA00022723"/>
    </source>
</evidence>
<dbReference type="KEGG" id="mfel:JPM2_6600"/>
<comment type="similarity">
    <text evidence="4">Belongs to the RNase HII family. RnhC subfamily.</text>
</comment>